<dbReference type="CDD" id="cd09209">
    <property type="entry name" value="Lumazine_synthase-I"/>
    <property type="match status" value="1"/>
</dbReference>
<evidence type="ECO:0000256" key="1">
    <source>
        <dbReference type="ARBA" id="ARBA00004917"/>
    </source>
</evidence>
<keyword evidence="4 7" id="KW-0686">Riboflavin biosynthesis</keyword>
<dbReference type="InterPro" id="IPR034964">
    <property type="entry name" value="LS"/>
</dbReference>
<evidence type="ECO:0000256" key="6">
    <source>
        <dbReference type="ARBA" id="ARBA00048785"/>
    </source>
</evidence>
<evidence type="ECO:0000256" key="2">
    <source>
        <dbReference type="ARBA" id="ARBA00007424"/>
    </source>
</evidence>
<name>A0ABV9YZK1_9HYPH</name>
<evidence type="ECO:0000256" key="3">
    <source>
        <dbReference type="ARBA" id="ARBA00012664"/>
    </source>
</evidence>
<dbReference type="SUPFAM" id="SSF52121">
    <property type="entry name" value="Lumazine synthase"/>
    <property type="match status" value="1"/>
</dbReference>
<dbReference type="PANTHER" id="PTHR21058">
    <property type="entry name" value="6,7-DIMETHYL-8-RIBITYLLUMAZINE SYNTHASE DMRL SYNTHASE LUMAZINE SYNTHASE"/>
    <property type="match status" value="1"/>
</dbReference>
<organism evidence="8 9">
    <name type="scientific">Flaviflagellibacter deserti</name>
    <dbReference type="NCBI Taxonomy" id="2267266"/>
    <lineage>
        <taxon>Bacteria</taxon>
        <taxon>Pseudomonadati</taxon>
        <taxon>Pseudomonadota</taxon>
        <taxon>Alphaproteobacteria</taxon>
        <taxon>Hyphomicrobiales</taxon>
        <taxon>Flaviflagellibacter</taxon>
    </lineage>
</organism>
<feature type="binding site" evidence="7">
    <location>
        <begin position="55"/>
        <end position="57"/>
    </location>
    <ligand>
        <name>5-amino-6-(D-ribitylamino)uracil</name>
        <dbReference type="ChEBI" id="CHEBI:15934"/>
    </ligand>
</feature>
<keyword evidence="5 7" id="KW-0808">Transferase</keyword>
<dbReference type="NCBIfam" id="TIGR00114">
    <property type="entry name" value="lumazine-synth"/>
    <property type="match status" value="1"/>
</dbReference>
<gene>
    <name evidence="7 8" type="primary">ribH</name>
    <name evidence="8" type="ORF">ACFPFW_08110</name>
</gene>
<protein>
    <recommendedName>
        <fullName evidence="3 7">6,7-dimethyl-8-ribityllumazine synthase</fullName>
        <shortName evidence="7">DMRL synthase</shortName>
        <shortName evidence="7">LS</shortName>
        <shortName evidence="7">Lumazine synthase</shortName>
        <ecNumber evidence="3 7">2.5.1.78</ecNumber>
    </recommendedName>
</protein>
<feature type="binding site" evidence="7">
    <location>
        <position position="117"/>
    </location>
    <ligand>
        <name>5-amino-6-(D-ribitylamino)uracil</name>
        <dbReference type="ChEBI" id="CHEBI:15934"/>
    </ligand>
</feature>
<comment type="catalytic activity">
    <reaction evidence="6 7">
        <text>(2S)-2-hydroxy-3-oxobutyl phosphate + 5-amino-6-(D-ribitylamino)uracil = 6,7-dimethyl-8-(1-D-ribityl)lumazine + phosphate + 2 H2O + H(+)</text>
        <dbReference type="Rhea" id="RHEA:26152"/>
        <dbReference type="ChEBI" id="CHEBI:15377"/>
        <dbReference type="ChEBI" id="CHEBI:15378"/>
        <dbReference type="ChEBI" id="CHEBI:15934"/>
        <dbReference type="ChEBI" id="CHEBI:43474"/>
        <dbReference type="ChEBI" id="CHEBI:58201"/>
        <dbReference type="ChEBI" id="CHEBI:58830"/>
        <dbReference type="EC" id="2.5.1.78"/>
    </reaction>
</comment>
<dbReference type="GO" id="GO:0000906">
    <property type="term" value="F:6,7-dimethyl-8-ribityllumazine synthase activity"/>
    <property type="evidence" value="ECO:0007669"/>
    <property type="project" value="UniProtKB-EC"/>
</dbReference>
<dbReference type="InterPro" id="IPR036467">
    <property type="entry name" value="LS/RS_sf"/>
</dbReference>
<feature type="binding site" evidence="7">
    <location>
        <position position="24"/>
    </location>
    <ligand>
        <name>5-amino-6-(D-ribitylamino)uracil</name>
        <dbReference type="ChEBI" id="CHEBI:15934"/>
    </ligand>
</feature>
<feature type="binding site" evidence="7">
    <location>
        <begin position="89"/>
        <end position="90"/>
    </location>
    <ligand>
        <name>(2S)-2-hydroxy-3-oxobutyl phosphate</name>
        <dbReference type="ChEBI" id="CHEBI:58830"/>
    </ligand>
</feature>
<comment type="function">
    <text evidence="7">Catalyzes the formation of 6,7-dimethyl-8-ribityllumazine by condensation of 5-amino-6-(D-ribitylamino)uracil with 3,4-dihydroxy-2-butanone 4-phosphate. This is the penultimate step in the biosynthesis of riboflavin.</text>
</comment>
<keyword evidence="9" id="KW-1185">Reference proteome</keyword>
<evidence type="ECO:0000313" key="9">
    <source>
        <dbReference type="Proteomes" id="UP001595796"/>
    </source>
</evidence>
<dbReference type="PANTHER" id="PTHR21058:SF0">
    <property type="entry name" value="6,7-DIMETHYL-8-RIBITYLLUMAZINE SYNTHASE"/>
    <property type="match status" value="1"/>
</dbReference>
<proteinExistence type="inferred from homology"/>
<sequence>MAEPRRDVATEPTRASILIVEARFYNELADELLRGAEAKIAEAGATSVRITVPGALEIPAAVAIALDTAEAQGRPFDGVVALGTVIRGETYHFEIVAGESSRALMDLSVARRIPVGNGILTVETEEQAWVRARVAEGDKGGGAVEAALMLIRAKRKLPGMIGGQ</sequence>
<reference evidence="9" key="1">
    <citation type="journal article" date="2019" name="Int. J. Syst. Evol. Microbiol.">
        <title>The Global Catalogue of Microorganisms (GCM) 10K type strain sequencing project: providing services to taxonomists for standard genome sequencing and annotation.</title>
        <authorList>
            <consortium name="The Broad Institute Genomics Platform"/>
            <consortium name="The Broad Institute Genome Sequencing Center for Infectious Disease"/>
            <person name="Wu L."/>
            <person name="Ma J."/>
        </authorList>
    </citation>
    <scope>NUCLEOTIDE SEQUENCE [LARGE SCALE GENOMIC DNA]</scope>
    <source>
        <strain evidence="9">CGMCC 1.16444</strain>
    </source>
</reference>
<dbReference type="EC" id="2.5.1.78" evidence="3 7"/>
<feature type="binding site" evidence="7">
    <location>
        <begin position="84"/>
        <end position="86"/>
    </location>
    <ligand>
        <name>5-amino-6-(D-ribitylamino)uracil</name>
        <dbReference type="ChEBI" id="CHEBI:15934"/>
    </ligand>
</feature>
<accession>A0ABV9YZK1</accession>
<evidence type="ECO:0000313" key="8">
    <source>
        <dbReference type="EMBL" id="MFC5067981.1"/>
    </source>
</evidence>
<evidence type="ECO:0000256" key="7">
    <source>
        <dbReference type="HAMAP-Rule" id="MF_00178"/>
    </source>
</evidence>
<dbReference type="HAMAP" id="MF_00178">
    <property type="entry name" value="Lumazine_synth"/>
    <property type="match status" value="1"/>
</dbReference>
<comment type="caution">
    <text evidence="8">The sequence shown here is derived from an EMBL/GenBank/DDBJ whole genome shotgun (WGS) entry which is preliminary data.</text>
</comment>
<dbReference type="Pfam" id="PF00885">
    <property type="entry name" value="DMRL_synthase"/>
    <property type="match status" value="1"/>
</dbReference>
<dbReference type="EMBL" id="JBHSJF010000006">
    <property type="protein sequence ID" value="MFC5067981.1"/>
    <property type="molecule type" value="Genomic_DNA"/>
</dbReference>
<dbReference type="RefSeq" id="WP_379771432.1">
    <property type="nucleotide sequence ID" value="NZ_JBHSJF010000006.1"/>
</dbReference>
<dbReference type="InterPro" id="IPR002180">
    <property type="entry name" value="LS/RS"/>
</dbReference>
<dbReference type="Gene3D" id="3.40.50.960">
    <property type="entry name" value="Lumazine/riboflavin synthase"/>
    <property type="match status" value="1"/>
</dbReference>
<comment type="pathway">
    <text evidence="1 7">Cofactor biosynthesis; riboflavin biosynthesis; riboflavin from 2-hydroxy-3-oxobutyl phosphate and 5-amino-6-(D-ribitylamino)uracil: step 1/2.</text>
</comment>
<dbReference type="Proteomes" id="UP001595796">
    <property type="component" value="Unassembled WGS sequence"/>
</dbReference>
<evidence type="ECO:0000256" key="4">
    <source>
        <dbReference type="ARBA" id="ARBA00022619"/>
    </source>
</evidence>
<feature type="binding site" evidence="7">
    <location>
        <position position="131"/>
    </location>
    <ligand>
        <name>(2S)-2-hydroxy-3-oxobutyl phosphate</name>
        <dbReference type="ChEBI" id="CHEBI:58830"/>
    </ligand>
</feature>
<comment type="similarity">
    <text evidence="2 7">Belongs to the DMRL synthase family.</text>
</comment>
<evidence type="ECO:0000256" key="5">
    <source>
        <dbReference type="ARBA" id="ARBA00022679"/>
    </source>
</evidence>
<feature type="active site" description="Proton donor" evidence="7">
    <location>
        <position position="92"/>
    </location>
</feature>